<dbReference type="InterPro" id="IPR014495">
    <property type="entry name" value="UCP018671"/>
</dbReference>
<evidence type="ECO:0000259" key="2">
    <source>
        <dbReference type="Pfam" id="PF07760"/>
    </source>
</evidence>
<feature type="transmembrane region" description="Helical" evidence="1">
    <location>
        <begin position="116"/>
        <end position="136"/>
    </location>
</feature>
<feature type="transmembrane region" description="Helical" evidence="1">
    <location>
        <begin position="89"/>
        <end position="109"/>
    </location>
</feature>
<comment type="caution">
    <text evidence="3">The sequence shown here is derived from an EMBL/GenBank/DDBJ whole genome shotgun (WGS) entry which is preliminary data.</text>
</comment>
<evidence type="ECO:0000313" key="3">
    <source>
        <dbReference type="EMBL" id="ELY64786.1"/>
    </source>
</evidence>
<keyword evidence="1" id="KW-0472">Membrane</keyword>
<dbReference type="AlphaFoldDB" id="L9XTQ8"/>
<organism evidence="3 4">
    <name type="scientific">Natronococcus jeotgali DSM 18795</name>
    <dbReference type="NCBI Taxonomy" id="1227498"/>
    <lineage>
        <taxon>Archaea</taxon>
        <taxon>Methanobacteriati</taxon>
        <taxon>Methanobacteriota</taxon>
        <taxon>Stenosarchaea group</taxon>
        <taxon>Halobacteria</taxon>
        <taxon>Halobacteriales</taxon>
        <taxon>Natrialbaceae</taxon>
        <taxon>Natronococcus</taxon>
    </lineage>
</organism>
<proteinExistence type="predicted"/>
<keyword evidence="4" id="KW-1185">Reference proteome</keyword>
<accession>L9XTQ8</accession>
<dbReference type="Proteomes" id="UP000011531">
    <property type="component" value="Unassembled WGS sequence"/>
</dbReference>
<gene>
    <name evidence="3" type="ORF">C492_04620</name>
</gene>
<feature type="domain" description="DUF1616" evidence="2">
    <location>
        <begin position="13"/>
        <end position="328"/>
    </location>
</feature>
<dbReference type="PATRIC" id="fig|1227498.3.peg.948"/>
<dbReference type="STRING" id="1227498.C492_04620"/>
<dbReference type="EMBL" id="AOIA01000031">
    <property type="protein sequence ID" value="ELY64786.1"/>
    <property type="molecule type" value="Genomic_DNA"/>
</dbReference>
<sequence length="330" mass="35947">MSDSDWWFFDLTLVIAVTGFVTFGLFTSISGPIRILLGLPLLLFLPGYAFVSVLYPDAPETEYQAFDDESPGSERSVLNNGGLQPTERFALSVVASLAIVPAVTLVSTVTPWGITLLPILAGTALVTLVLSLLGIVQRYRCPVERRFTPSISDSTLLFSSTGDSFGRSDPSVRPYNIMFLVALLVLVAIAGFAVANPPEHDSYTEFYLETEEVDGDTEYVYNESLSTGESNSVTAYIANEEQEERSYTTVVAIQDVSYGNDSATVNGQEVLTSESVTVSDGETHEQSLEFEPASIGENHRLVLFLYEGEAPDEPNEESAYRTITLPVTLS</sequence>
<name>L9XTQ8_9EURY</name>
<feature type="transmembrane region" description="Helical" evidence="1">
    <location>
        <begin position="175"/>
        <end position="195"/>
    </location>
</feature>
<feature type="transmembrane region" description="Helical" evidence="1">
    <location>
        <begin position="6"/>
        <end position="26"/>
    </location>
</feature>
<evidence type="ECO:0000256" key="1">
    <source>
        <dbReference type="SAM" id="Phobius"/>
    </source>
</evidence>
<dbReference type="Pfam" id="PF07760">
    <property type="entry name" value="DUF1616"/>
    <property type="match status" value="1"/>
</dbReference>
<reference evidence="3 4" key="1">
    <citation type="journal article" date="2014" name="PLoS Genet.">
        <title>Phylogenetically driven sequencing of extremely halophilic archaea reveals strategies for static and dynamic osmo-response.</title>
        <authorList>
            <person name="Becker E.A."/>
            <person name="Seitzer P.M."/>
            <person name="Tritt A."/>
            <person name="Larsen D."/>
            <person name="Krusor M."/>
            <person name="Yao A.I."/>
            <person name="Wu D."/>
            <person name="Madern D."/>
            <person name="Eisen J.A."/>
            <person name="Darling A.E."/>
            <person name="Facciotti M.T."/>
        </authorList>
    </citation>
    <scope>NUCLEOTIDE SEQUENCE [LARGE SCALE GENOMIC DNA]</scope>
    <source>
        <strain evidence="3 4">DSM 18795</strain>
    </source>
</reference>
<evidence type="ECO:0000313" key="4">
    <source>
        <dbReference type="Proteomes" id="UP000011531"/>
    </source>
</evidence>
<dbReference type="PIRSF" id="PIRSF018671">
    <property type="entry name" value="UCP018671"/>
    <property type="match status" value="1"/>
</dbReference>
<keyword evidence="1" id="KW-1133">Transmembrane helix</keyword>
<feature type="transmembrane region" description="Helical" evidence="1">
    <location>
        <begin position="33"/>
        <end position="55"/>
    </location>
</feature>
<dbReference type="InterPro" id="IPR011674">
    <property type="entry name" value="DUF1616"/>
</dbReference>
<keyword evidence="1" id="KW-0812">Transmembrane</keyword>
<dbReference type="RefSeq" id="WP_008420878.1">
    <property type="nucleotide sequence ID" value="NZ_AOIA01000031.1"/>
</dbReference>
<protein>
    <recommendedName>
        <fullName evidence="2">DUF1616 domain-containing protein</fullName>
    </recommendedName>
</protein>
<dbReference type="OrthoDB" id="82282at2157"/>